<dbReference type="PANTHER" id="PTHR48111:SF22">
    <property type="entry name" value="REGULATOR OF RPOS"/>
    <property type="match status" value="1"/>
</dbReference>
<dbReference type="CDD" id="cd00383">
    <property type="entry name" value="trans_reg_C"/>
    <property type="match status" value="1"/>
</dbReference>
<keyword evidence="3" id="KW-0805">Transcription regulation</keyword>
<feature type="DNA-binding region" description="OmpR/PhoB-type" evidence="7">
    <location>
        <begin position="124"/>
        <end position="224"/>
    </location>
</feature>
<dbReference type="AlphaFoldDB" id="U2C6H6"/>
<keyword evidence="5" id="KW-0804">Transcription</keyword>
<comment type="caution">
    <text evidence="10">The sequence shown here is derived from an EMBL/GenBank/DDBJ whole genome shotgun (WGS) entry which is preliminary data.</text>
</comment>
<dbReference type="SMART" id="SM00862">
    <property type="entry name" value="Trans_reg_C"/>
    <property type="match status" value="1"/>
</dbReference>
<dbReference type="HOGENOM" id="CLU_000445_30_1_10"/>
<evidence type="ECO:0000256" key="6">
    <source>
        <dbReference type="PROSITE-ProRule" id="PRU00169"/>
    </source>
</evidence>
<dbReference type="Gene3D" id="6.10.250.690">
    <property type="match status" value="1"/>
</dbReference>
<dbReference type="InterPro" id="IPR039420">
    <property type="entry name" value="WalR-like"/>
</dbReference>
<protein>
    <submittedName>
        <fullName evidence="10">Response regulator receiver domain protein</fullName>
    </submittedName>
</protein>
<dbReference type="GO" id="GO:0005829">
    <property type="term" value="C:cytosol"/>
    <property type="evidence" value="ECO:0007669"/>
    <property type="project" value="TreeGrafter"/>
</dbReference>
<reference evidence="10 11" key="1">
    <citation type="submission" date="2013-08" db="EMBL/GenBank/DDBJ databases">
        <authorList>
            <person name="Weinstock G."/>
            <person name="Sodergren E."/>
            <person name="Wylie T."/>
            <person name="Fulton L."/>
            <person name="Fulton R."/>
            <person name="Fronick C."/>
            <person name="O'Laughlin M."/>
            <person name="Godfrey J."/>
            <person name="Miner T."/>
            <person name="Herter B."/>
            <person name="Appelbaum E."/>
            <person name="Cordes M."/>
            <person name="Lek S."/>
            <person name="Wollam A."/>
            <person name="Pepin K.H."/>
            <person name="Palsikar V.B."/>
            <person name="Mitreva M."/>
            <person name="Wilson R.K."/>
        </authorList>
    </citation>
    <scope>NUCLEOTIDE SEQUENCE [LARGE SCALE GENOMIC DNA]</scope>
    <source>
        <strain evidence="10 11">F0041</strain>
    </source>
</reference>
<evidence type="ECO:0000256" key="7">
    <source>
        <dbReference type="PROSITE-ProRule" id="PRU01091"/>
    </source>
</evidence>
<sequence>MKILIIEDEASLLEVMTSFLEKEHYVVESANTYQGALSKVADYDYDCILLDIMLPDGNGIDLLKELQKIKKNQNVIIISAKDSVEDKVAGLEIGADDYLSKPFHLAELNARIRSVFRRKDLQGDTLVRLENVTVNPTTHEAYVDGNRLELNRKEYNILLYFMTRPNHLIDKAVLAEAVWGDHIDQADNFDFIYTQVKNLRKKMNEAGAGIEIKAVYGLGYKLALR</sequence>
<dbReference type="PROSITE" id="PS51755">
    <property type="entry name" value="OMPR_PHOB"/>
    <property type="match status" value="1"/>
</dbReference>
<feature type="domain" description="OmpR/PhoB-type" evidence="9">
    <location>
        <begin position="124"/>
        <end position="224"/>
    </location>
</feature>
<dbReference type="InterPro" id="IPR036388">
    <property type="entry name" value="WH-like_DNA-bd_sf"/>
</dbReference>
<dbReference type="GO" id="GO:0000976">
    <property type="term" value="F:transcription cis-regulatory region binding"/>
    <property type="evidence" value="ECO:0007669"/>
    <property type="project" value="TreeGrafter"/>
</dbReference>
<dbReference type="PATRIC" id="fig|1321819.3.peg.1043"/>
<evidence type="ECO:0000256" key="3">
    <source>
        <dbReference type="ARBA" id="ARBA00023015"/>
    </source>
</evidence>
<evidence type="ECO:0000256" key="5">
    <source>
        <dbReference type="ARBA" id="ARBA00023163"/>
    </source>
</evidence>
<dbReference type="InterPro" id="IPR011006">
    <property type="entry name" value="CheY-like_superfamily"/>
</dbReference>
<dbReference type="Gene3D" id="3.40.50.2300">
    <property type="match status" value="1"/>
</dbReference>
<accession>U2C6H6</accession>
<name>U2C6H6_9BACE</name>
<dbReference type="GO" id="GO:0032993">
    <property type="term" value="C:protein-DNA complex"/>
    <property type="evidence" value="ECO:0007669"/>
    <property type="project" value="TreeGrafter"/>
</dbReference>
<dbReference type="EMBL" id="AWSV01000060">
    <property type="protein sequence ID" value="ERI86089.1"/>
    <property type="molecule type" value="Genomic_DNA"/>
</dbReference>
<dbReference type="GO" id="GO:0000156">
    <property type="term" value="F:phosphorelay response regulator activity"/>
    <property type="evidence" value="ECO:0007669"/>
    <property type="project" value="TreeGrafter"/>
</dbReference>
<feature type="domain" description="Response regulatory" evidence="8">
    <location>
        <begin position="2"/>
        <end position="116"/>
    </location>
</feature>
<evidence type="ECO:0000259" key="9">
    <source>
        <dbReference type="PROSITE" id="PS51755"/>
    </source>
</evidence>
<feature type="modified residue" description="4-aspartylphosphate" evidence="6">
    <location>
        <position position="51"/>
    </location>
</feature>
<keyword evidence="2" id="KW-0902">Two-component regulatory system</keyword>
<dbReference type="SUPFAM" id="SSF52172">
    <property type="entry name" value="CheY-like"/>
    <property type="match status" value="1"/>
</dbReference>
<dbReference type="InterPro" id="IPR001789">
    <property type="entry name" value="Sig_transdc_resp-reg_receiver"/>
</dbReference>
<dbReference type="Proteomes" id="UP000016496">
    <property type="component" value="Unassembled WGS sequence"/>
</dbReference>
<gene>
    <name evidence="10" type="ORF">HMPREF1981_01131</name>
</gene>
<evidence type="ECO:0000256" key="4">
    <source>
        <dbReference type="ARBA" id="ARBA00023125"/>
    </source>
</evidence>
<dbReference type="OrthoDB" id="9790442at2"/>
<dbReference type="SMART" id="SM00448">
    <property type="entry name" value="REC"/>
    <property type="match status" value="1"/>
</dbReference>
<dbReference type="RefSeq" id="WP_021644491.1">
    <property type="nucleotide sequence ID" value="NZ_KE993074.1"/>
</dbReference>
<dbReference type="PANTHER" id="PTHR48111">
    <property type="entry name" value="REGULATOR OF RPOS"/>
    <property type="match status" value="1"/>
</dbReference>
<evidence type="ECO:0000313" key="11">
    <source>
        <dbReference type="Proteomes" id="UP000016496"/>
    </source>
</evidence>
<dbReference type="Pfam" id="PF00072">
    <property type="entry name" value="Response_reg"/>
    <property type="match status" value="1"/>
</dbReference>
<keyword evidence="1 6" id="KW-0597">Phosphoprotein</keyword>
<dbReference type="PROSITE" id="PS50110">
    <property type="entry name" value="RESPONSE_REGULATORY"/>
    <property type="match status" value="1"/>
</dbReference>
<proteinExistence type="predicted"/>
<organism evidence="10 11">
    <name type="scientific">Bacteroides pyogenes F0041</name>
    <dbReference type="NCBI Taxonomy" id="1321819"/>
    <lineage>
        <taxon>Bacteria</taxon>
        <taxon>Pseudomonadati</taxon>
        <taxon>Bacteroidota</taxon>
        <taxon>Bacteroidia</taxon>
        <taxon>Bacteroidales</taxon>
        <taxon>Bacteroidaceae</taxon>
        <taxon>Bacteroides</taxon>
    </lineage>
</organism>
<dbReference type="Pfam" id="PF00486">
    <property type="entry name" value="Trans_reg_C"/>
    <property type="match status" value="1"/>
</dbReference>
<dbReference type="InterPro" id="IPR001867">
    <property type="entry name" value="OmpR/PhoB-type_DNA-bd"/>
</dbReference>
<evidence type="ECO:0000313" key="10">
    <source>
        <dbReference type="EMBL" id="ERI86089.1"/>
    </source>
</evidence>
<evidence type="ECO:0000259" key="8">
    <source>
        <dbReference type="PROSITE" id="PS50110"/>
    </source>
</evidence>
<evidence type="ECO:0000256" key="2">
    <source>
        <dbReference type="ARBA" id="ARBA00023012"/>
    </source>
</evidence>
<evidence type="ECO:0000256" key="1">
    <source>
        <dbReference type="ARBA" id="ARBA00022553"/>
    </source>
</evidence>
<dbReference type="Gene3D" id="1.10.10.10">
    <property type="entry name" value="Winged helix-like DNA-binding domain superfamily/Winged helix DNA-binding domain"/>
    <property type="match status" value="1"/>
</dbReference>
<dbReference type="GO" id="GO:0006355">
    <property type="term" value="P:regulation of DNA-templated transcription"/>
    <property type="evidence" value="ECO:0007669"/>
    <property type="project" value="InterPro"/>
</dbReference>
<keyword evidence="4 7" id="KW-0238">DNA-binding</keyword>